<evidence type="ECO:0000256" key="2">
    <source>
        <dbReference type="ARBA" id="ARBA00022649"/>
    </source>
</evidence>
<evidence type="ECO:0008006" key="5">
    <source>
        <dbReference type="Google" id="ProtNLM"/>
    </source>
</evidence>
<gene>
    <name evidence="3" type="ORF">A3A38_01615</name>
</gene>
<organism evidence="3 4">
    <name type="scientific">Candidatus Kaiserbacteria bacterium RIFCSPLOWO2_01_FULL_53_17</name>
    <dbReference type="NCBI Taxonomy" id="1798511"/>
    <lineage>
        <taxon>Bacteria</taxon>
        <taxon>Candidatus Kaiseribacteriota</taxon>
    </lineage>
</organism>
<reference evidence="3 4" key="1">
    <citation type="journal article" date="2016" name="Nat. Commun.">
        <title>Thousands of microbial genomes shed light on interconnected biogeochemical processes in an aquifer system.</title>
        <authorList>
            <person name="Anantharaman K."/>
            <person name="Brown C.T."/>
            <person name="Hug L.A."/>
            <person name="Sharon I."/>
            <person name="Castelle C.J."/>
            <person name="Probst A.J."/>
            <person name="Thomas B.C."/>
            <person name="Singh A."/>
            <person name="Wilkins M.J."/>
            <person name="Karaoz U."/>
            <person name="Brodie E.L."/>
            <person name="Williams K.H."/>
            <person name="Hubbard S.S."/>
            <person name="Banfield J.F."/>
        </authorList>
    </citation>
    <scope>NUCLEOTIDE SEQUENCE [LARGE SCALE GENOMIC DNA]</scope>
</reference>
<dbReference type="AlphaFoldDB" id="A0A1F6EGW2"/>
<evidence type="ECO:0000256" key="1">
    <source>
        <dbReference type="ARBA" id="ARBA00006226"/>
    </source>
</evidence>
<dbReference type="PANTHER" id="PTHR35601:SF1">
    <property type="entry name" value="TOXIN RELE"/>
    <property type="match status" value="1"/>
</dbReference>
<proteinExistence type="inferred from homology"/>
<dbReference type="SUPFAM" id="SSF143011">
    <property type="entry name" value="RelE-like"/>
    <property type="match status" value="1"/>
</dbReference>
<sequence>MLESRVQEGKKGMTYGVEYLTVVQREDIPRLDTAIFMNAKKAIETKLQTAPAVFGKPLRQSLKGHRSLRVEDYRIVYRVESDIVVIIAMRHRRDVYHIAEMRV</sequence>
<dbReference type="NCBIfam" id="TIGR02385">
    <property type="entry name" value="RelE_StbE"/>
    <property type="match status" value="1"/>
</dbReference>
<evidence type="ECO:0000313" key="4">
    <source>
        <dbReference type="Proteomes" id="UP000177306"/>
    </source>
</evidence>
<dbReference type="InterPro" id="IPR035093">
    <property type="entry name" value="RelE/ParE_toxin_dom_sf"/>
</dbReference>
<dbReference type="Pfam" id="PF05016">
    <property type="entry name" value="ParE_toxin"/>
    <property type="match status" value="1"/>
</dbReference>
<keyword evidence="2" id="KW-1277">Toxin-antitoxin system</keyword>
<comment type="caution">
    <text evidence="3">The sequence shown here is derived from an EMBL/GenBank/DDBJ whole genome shotgun (WGS) entry which is preliminary data.</text>
</comment>
<dbReference type="EMBL" id="MFLY01000025">
    <property type="protein sequence ID" value="OGG72888.1"/>
    <property type="molecule type" value="Genomic_DNA"/>
</dbReference>
<name>A0A1F6EGW2_9BACT</name>
<accession>A0A1F6EGW2</accession>
<dbReference type="Proteomes" id="UP000177306">
    <property type="component" value="Unassembled WGS sequence"/>
</dbReference>
<evidence type="ECO:0000313" key="3">
    <source>
        <dbReference type="EMBL" id="OGG72888.1"/>
    </source>
</evidence>
<dbReference type="Gene3D" id="3.30.2310.20">
    <property type="entry name" value="RelE-like"/>
    <property type="match status" value="1"/>
</dbReference>
<protein>
    <recommendedName>
        <fullName evidence="5">Addiction module antitoxin RelB</fullName>
    </recommendedName>
</protein>
<comment type="similarity">
    <text evidence="1">Belongs to the RelE toxin family.</text>
</comment>
<dbReference type="PANTHER" id="PTHR35601">
    <property type="entry name" value="TOXIN RELE"/>
    <property type="match status" value="1"/>
</dbReference>
<dbReference type="InterPro" id="IPR007712">
    <property type="entry name" value="RelE/ParE_toxin"/>
</dbReference>